<organism evidence="1 2">
    <name type="scientific">Pedobacter psychrophilus</name>
    <dbReference type="NCBI Taxonomy" id="1826909"/>
    <lineage>
        <taxon>Bacteria</taxon>
        <taxon>Pseudomonadati</taxon>
        <taxon>Bacteroidota</taxon>
        <taxon>Sphingobacteriia</taxon>
        <taxon>Sphingobacteriales</taxon>
        <taxon>Sphingobacteriaceae</taxon>
        <taxon>Pedobacter</taxon>
    </lineage>
</organism>
<dbReference type="STRING" id="1826909.A5893_02405"/>
<gene>
    <name evidence="1" type="ORF">A5893_02405</name>
</gene>
<evidence type="ECO:0000313" key="1">
    <source>
        <dbReference type="EMBL" id="OAQ41992.1"/>
    </source>
</evidence>
<sequence>MTRRENIKQLFLLLGSSLLFPSCFEVGGLISSKLLHIKLTVNQENIFIDYIHNLIPSTETYGAKELKLDAFILKMFDDLYSEIEQKKLKKGFNELEKVYEKSITINASAKKSFYKNLNKSQLHNQELQFFLNETYKWALIGYQDSEYVMTKLIPYELVPGHYYGCVNIKA</sequence>
<dbReference type="EMBL" id="LWHJ01000011">
    <property type="protein sequence ID" value="OAQ41992.1"/>
    <property type="molecule type" value="Genomic_DNA"/>
</dbReference>
<dbReference type="AlphaFoldDB" id="A0A179DMG1"/>
<accession>A0A179DMG1</accession>
<evidence type="ECO:0008006" key="3">
    <source>
        <dbReference type="Google" id="ProtNLM"/>
    </source>
</evidence>
<keyword evidence="2" id="KW-1185">Reference proteome</keyword>
<name>A0A179DMG1_9SPHI</name>
<reference evidence="1 2" key="2">
    <citation type="submission" date="2016-06" db="EMBL/GenBank/DDBJ databases">
        <title>Pedobacter psychrophilus sp. nov., isolated from Antarctic fragmentary rock.</title>
        <authorList>
            <person name="Svec P."/>
        </authorList>
    </citation>
    <scope>NUCLEOTIDE SEQUENCE [LARGE SCALE GENOMIC DNA]</scope>
    <source>
        <strain evidence="1 2">CCM 8644</strain>
    </source>
</reference>
<dbReference type="InterPro" id="IPR027056">
    <property type="entry name" value="Gluconate_2DH_su3"/>
</dbReference>
<evidence type="ECO:0000313" key="2">
    <source>
        <dbReference type="Proteomes" id="UP000078459"/>
    </source>
</evidence>
<dbReference type="Pfam" id="PF13618">
    <property type="entry name" value="Gluconate_2-dh3"/>
    <property type="match status" value="1"/>
</dbReference>
<dbReference type="Proteomes" id="UP000078459">
    <property type="component" value="Unassembled WGS sequence"/>
</dbReference>
<proteinExistence type="predicted"/>
<protein>
    <recommendedName>
        <fullName evidence="3">Gluconate 2-dehydrogenase subunit 3 family protein</fullName>
    </recommendedName>
</protein>
<comment type="caution">
    <text evidence="1">The sequence shown here is derived from an EMBL/GenBank/DDBJ whole genome shotgun (WGS) entry which is preliminary data.</text>
</comment>
<reference evidence="1 2" key="1">
    <citation type="submission" date="2016-04" db="EMBL/GenBank/DDBJ databases">
        <authorList>
            <person name="Evans L.H."/>
            <person name="Alamgir A."/>
            <person name="Owens N."/>
            <person name="Weber N.D."/>
            <person name="Virtaneva K."/>
            <person name="Barbian K."/>
            <person name="Babar A."/>
            <person name="Rosenke K."/>
        </authorList>
    </citation>
    <scope>NUCLEOTIDE SEQUENCE [LARGE SCALE GENOMIC DNA]</scope>
    <source>
        <strain evidence="1 2">CCM 8644</strain>
    </source>
</reference>